<name>A0A180GSI9_PUCT1</name>
<reference evidence="2 3" key="3">
    <citation type="journal article" date="2017" name="G3 (Bethesda)">
        <title>Comparative analysis highlights variable genome content of wheat rusts and divergence of the mating loci.</title>
        <authorList>
            <person name="Cuomo C.A."/>
            <person name="Bakkeren G."/>
            <person name="Khalil H.B."/>
            <person name="Panwar V."/>
            <person name="Joly D."/>
            <person name="Linning R."/>
            <person name="Sakthikumar S."/>
            <person name="Song X."/>
            <person name="Adiconis X."/>
            <person name="Fan L."/>
            <person name="Goldberg J.M."/>
            <person name="Levin J.Z."/>
            <person name="Young S."/>
            <person name="Zeng Q."/>
            <person name="Anikster Y."/>
            <person name="Bruce M."/>
            <person name="Wang M."/>
            <person name="Yin C."/>
            <person name="McCallum B."/>
            <person name="Szabo L.J."/>
            <person name="Hulbert S."/>
            <person name="Chen X."/>
            <person name="Fellers J.P."/>
        </authorList>
    </citation>
    <scope>NUCLEOTIDE SEQUENCE</scope>
    <source>
        <strain evidence="2">isolate 1-1 / race 1 (BBBD)</strain>
        <strain evidence="3">Isolate 1-1 / race 1 (BBBD)</strain>
    </source>
</reference>
<reference evidence="1" key="1">
    <citation type="submission" date="2009-11" db="EMBL/GenBank/DDBJ databases">
        <authorList>
            <consortium name="The Broad Institute Genome Sequencing Platform"/>
            <person name="Ward D."/>
            <person name="Feldgarden M."/>
            <person name="Earl A."/>
            <person name="Young S.K."/>
            <person name="Zeng Q."/>
            <person name="Koehrsen M."/>
            <person name="Alvarado L."/>
            <person name="Berlin A."/>
            <person name="Bochicchio J."/>
            <person name="Borenstein D."/>
            <person name="Chapman S.B."/>
            <person name="Chen Z."/>
            <person name="Engels R."/>
            <person name="Freedman E."/>
            <person name="Gellesch M."/>
            <person name="Goldberg J."/>
            <person name="Griggs A."/>
            <person name="Gujja S."/>
            <person name="Heilman E."/>
            <person name="Heiman D."/>
            <person name="Hepburn T."/>
            <person name="Howarth C."/>
            <person name="Jen D."/>
            <person name="Larson L."/>
            <person name="Lewis B."/>
            <person name="Mehta T."/>
            <person name="Park D."/>
            <person name="Pearson M."/>
            <person name="Roberts A."/>
            <person name="Saif S."/>
            <person name="Shea T."/>
            <person name="Shenoy N."/>
            <person name="Sisk P."/>
            <person name="Stolte C."/>
            <person name="Sykes S."/>
            <person name="Thomson T."/>
            <person name="Walk T."/>
            <person name="White J."/>
            <person name="Yandava C."/>
            <person name="Izard J."/>
            <person name="Baranova O.V."/>
            <person name="Blanton J.M."/>
            <person name="Tanner A.C."/>
            <person name="Dewhirst F.E."/>
            <person name="Haas B."/>
            <person name="Nusbaum C."/>
            <person name="Birren B."/>
        </authorList>
    </citation>
    <scope>NUCLEOTIDE SEQUENCE [LARGE SCALE GENOMIC DNA]</scope>
    <source>
        <strain evidence="1">1-1 BBBD Race 1</strain>
    </source>
</reference>
<proteinExistence type="predicted"/>
<dbReference type="Proteomes" id="UP000005240">
    <property type="component" value="Unassembled WGS sequence"/>
</dbReference>
<evidence type="ECO:0000313" key="2">
    <source>
        <dbReference type="EnsemblFungi" id="PTTG_26697-t43_1-p1"/>
    </source>
</evidence>
<accession>A0A180GSI9</accession>
<dbReference type="VEuPathDB" id="FungiDB:PTTG_26697"/>
<dbReference type="EMBL" id="ADAS02000030">
    <property type="protein sequence ID" value="OAV95272.1"/>
    <property type="molecule type" value="Genomic_DNA"/>
</dbReference>
<sequence>MSLRLAITYQMPQLLITWSRRTLSRYNRGTASTSLKENLRRLSVSSVTVSSPRRTCLQPASMTPIHSYASLRTASNVALLTPMVRAHNHGGPATVNAALQAIFHNLITTPSELNTLVYTQSDNK</sequence>
<protein>
    <submittedName>
        <fullName evidence="1 2">Uncharacterized protein</fullName>
    </submittedName>
</protein>
<dbReference type="STRING" id="630390.A0A180GSI9"/>
<gene>
    <name evidence="1" type="ORF">PTTG_26697</name>
</gene>
<dbReference type="EnsemblFungi" id="PTTG_26697-t43_1">
    <property type="protein sequence ID" value="PTTG_26697-t43_1-p1"/>
    <property type="gene ID" value="PTTG_26697"/>
</dbReference>
<organism evidence="1">
    <name type="scientific">Puccinia triticina (isolate 1-1 / race 1 (BBBD))</name>
    <name type="common">Brown leaf rust fungus</name>
    <dbReference type="NCBI Taxonomy" id="630390"/>
    <lineage>
        <taxon>Eukaryota</taxon>
        <taxon>Fungi</taxon>
        <taxon>Dikarya</taxon>
        <taxon>Basidiomycota</taxon>
        <taxon>Pucciniomycotina</taxon>
        <taxon>Pucciniomycetes</taxon>
        <taxon>Pucciniales</taxon>
        <taxon>Pucciniaceae</taxon>
        <taxon>Puccinia</taxon>
    </lineage>
</organism>
<evidence type="ECO:0000313" key="1">
    <source>
        <dbReference type="EMBL" id="OAV95272.1"/>
    </source>
</evidence>
<reference evidence="1" key="2">
    <citation type="submission" date="2016-05" db="EMBL/GenBank/DDBJ databases">
        <title>Comparative analysis highlights variable genome content of wheat rusts and divergence of the mating loci.</title>
        <authorList>
            <person name="Cuomo C.A."/>
            <person name="Bakkeren G."/>
            <person name="Szabo L."/>
            <person name="Khalil H."/>
            <person name="Joly D."/>
            <person name="Goldberg J."/>
            <person name="Young S."/>
            <person name="Zeng Q."/>
            <person name="Fellers J."/>
        </authorList>
    </citation>
    <scope>NUCLEOTIDE SEQUENCE [LARGE SCALE GENOMIC DNA]</scope>
    <source>
        <strain evidence="1">1-1 BBBD Race 1</strain>
    </source>
</reference>
<reference evidence="2" key="4">
    <citation type="submission" date="2025-05" db="UniProtKB">
        <authorList>
            <consortium name="EnsemblFungi"/>
        </authorList>
    </citation>
    <scope>IDENTIFICATION</scope>
    <source>
        <strain evidence="2">isolate 1-1 / race 1 (BBBD)</strain>
    </source>
</reference>
<dbReference type="AlphaFoldDB" id="A0A180GSI9"/>
<keyword evidence="3" id="KW-1185">Reference proteome</keyword>
<evidence type="ECO:0000313" key="3">
    <source>
        <dbReference type="Proteomes" id="UP000005240"/>
    </source>
</evidence>